<dbReference type="STRING" id="75913.A0A0K0G3U8"/>
<keyword evidence="6 15" id="KW-0235">DNA replication</keyword>
<dbReference type="SMART" id="SM00486">
    <property type="entry name" value="POLBc"/>
    <property type="match status" value="1"/>
</dbReference>
<dbReference type="Pfam" id="PF22912">
    <property type="entry name" value="zf-DPOE"/>
    <property type="match status" value="1"/>
</dbReference>
<evidence type="ECO:0000256" key="14">
    <source>
        <dbReference type="ARBA" id="ARBA00023242"/>
    </source>
</evidence>
<keyword evidence="4 15" id="KW-0808">Transferase</keyword>
<keyword evidence="5 15" id="KW-0548">Nucleotidyltransferase</keyword>
<dbReference type="GO" id="GO:0008270">
    <property type="term" value="F:zinc ion binding"/>
    <property type="evidence" value="ECO:0007669"/>
    <property type="project" value="UniProtKB-KW"/>
</dbReference>
<accession>A0A0K0G3U8</accession>
<dbReference type="GO" id="GO:0003677">
    <property type="term" value="F:DNA binding"/>
    <property type="evidence" value="ECO:0007669"/>
    <property type="project" value="UniProtKB-KW"/>
</dbReference>
<keyword evidence="3 15" id="KW-0004">4Fe-4S</keyword>
<dbReference type="GO" id="GO:0003887">
    <property type="term" value="F:DNA-directed DNA polymerase activity"/>
    <property type="evidence" value="ECO:0007669"/>
    <property type="project" value="UniProtKB-KW"/>
</dbReference>
<evidence type="ECO:0000256" key="1">
    <source>
        <dbReference type="ARBA" id="ARBA00004123"/>
    </source>
</evidence>
<feature type="domain" description="DNA polymerase epsilon catalytic subunit A C-terminal" evidence="16">
    <location>
        <begin position="1580"/>
        <end position="1983"/>
    </location>
</feature>
<dbReference type="PANTHER" id="PTHR10670">
    <property type="entry name" value="DNA POLYMERASE EPSILON CATALYTIC SUBUNIT A"/>
    <property type="match status" value="1"/>
</dbReference>
<keyword evidence="14 15" id="KW-0539">Nucleus</keyword>
<evidence type="ECO:0000259" key="16">
    <source>
        <dbReference type="SMART" id="SM01159"/>
    </source>
</evidence>
<dbReference type="InterPro" id="IPR013697">
    <property type="entry name" value="DNA_pol_e_suA_C"/>
</dbReference>
<dbReference type="InterPro" id="IPR006172">
    <property type="entry name" value="DNA-dir_DNA_pol_B"/>
</dbReference>
<organism evidence="17 18">
    <name type="scientific">Strongyloides venezuelensis</name>
    <name type="common">Threadworm</name>
    <dbReference type="NCBI Taxonomy" id="75913"/>
    <lineage>
        <taxon>Eukaryota</taxon>
        <taxon>Metazoa</taxon>
        <taxon>Ecdysozoa</taxon>
        <taxon>Nematoda</taxon>
        <taxon>Chromadorea</taxon>
        <taxon>Rhabditida</taxon>
        <taxon>Tylenchina</taxon>
        <taxon>Panagrolaimomorpha</taxon>
        <taxon>Strongyloidoidea</taxon>
        <taxon>Strongyloididae</taxon>
        <taxon>Strongyloides</taxon>
    </lineage>
</organism>
<dbReference type="SUPFAM" id="SSF53098">
    <property type="entry name" value="Ribonuclease H-like"/>
    <property type="match status" value="1"/>
</dbReference>
<keyword evidence="9 15" id="KW-0862">Zinc</keyword>
<sequence>MDGSVEAGSRENDKNYVQRRERINFRNDIDAKYGYQIYTDSKPKIAWLVNVQSSEFIDENNRDIVACVDYYFLEESGERFKICYPYRPYFLLATVDGFEFGVASYLEKKYMEFIKVDIIEKENLDLKNHLSGVKSKYLKLSFPSVSELQRVKKDLMPIIEKNKRRIASENEYKSLLAKHLGNIDTHEIGEAVDKIIEIREYDVPYHMRVSIDNKIFVGLWYTVVGRDQNRLPSLKRNYDIIEPAEPVVLAFDIETTKMPLKFPDSDFDQIMMISYMIDGLGYLIINRTVVSADIHNFEYTPKPEYPGEFTVFNEEDEKALLMRFFDHIIVSRPSIIVTYNGDFFDWPFVDARAKHYQLNMREIIGFSKDSQGEYKSDNCLHMDAFRWVQRDSYLPMGSQSLKACTKAKLGYEPVELDPELMVTMAIEKPQILANYSVSDAVATYYLYMKYVHPFIFALCTIIPLGGDDVLRKGSGTLCESLLMVEAYHNNIVFPNKLVDDERKITPDNRVIESETYVGGRVEALESGVFRADIKTRFCVVPEAIEMLKEQVKDTMKFALNVENGIDLDNVIDFEGVCKEVEDQLDKLRETPNLFEYPKVYHLDVGAMYPNIILTNRLQPPAIITEEDCMACVYNTPDAKCKRDMNWVWRGELMPCTRTEYERIIQQLENESFGKPPVPFHELPKEERMKLEKKRVQDFCRRAYGKNHVTRTETRTTRVCEREHGFFVDTVKAFRDRRYEYKEQLKKAKGELAKTPSDDLIGIRTGQSRVVLYESLQMAHKCILNSFYGYAMRRGSRWFSMEMAGIVCHTGANIIQEARKLVEQIGRPLELDTDGIWCMLPSSLPENITFKLQGLKKDKVTISYAGSMLNALVKDKFTNHQYHVIKSDGNCEIKSENSIFFEVDGPYLAMILPASKEEGKKLKKRYAVFNFDGSLSELKGFELKRRGELNMIKLFQENVFKLFLKGKTLEECYKFVAKEADYWLDVLYSKGVDMSDKQLFDLISENRSMSRKLSEYEGQKSTSITTAKRMAQFLGDEMVRDAGLACKFIISQKPLDAPVAERAIPLAIFQTNKKTQARFLRQWTKDTAITEENVDIRNIIDWAYYIERVGNTMQKIITIPAALQGIPNPIPRLPHPEWLDNIKKEKQFQINQPKITSIFKKIPKPIKDIEVIASGENVDKENEGNCNRKRGRSIVIDNNIQIKEDVPTSKKQKTIDERKTILKDGFKEWVLSADHTVSLEPFTSEGLGSTVWGVGPFDGDTVVVGVFLSVGEGITGDSHKNIFLWVKNTTWWVDSESLHVGGLDGPSDTASSRVGDLDVISVLIIIWSVEDDLGSWLGIDINYKKQKWREIRMNIAERKRTLMNNGGNNIVNRPLSTLEKMVLCSKNEFLKKNWEIVEISQTDTPGLFMVYAIVGNVMKRFNIHVPRIFYVNQYNPKKNVDHLKKILPRCKPLLNLYEYSVDEATFSSKLRDLYMQLCEKKIEGIYESQVPLDFRSLISIGAVAKITSMRASNTDTYNMNELQLIPSSDENYLCGKRLRKIFFYNYSSGNLHIVAFLLPTHNFGKIFIVNNKNLDIVGNKNIYNDELERFLVKYGEEYFDTEVYSNLNIEIQQCRDVSSVASTMKGIYKQFGINDLQLYILLVQSSNTRKYLTDTYPVLSYFPHIRLYVSEPSDLLATLGWQNTIVQRICKHFLFSHILLQELVTQARYINVPIGNVKEDFATFAADIIYARCLKREGYLLWATTAPEPDLGGKDAEDHRITNDWDSVSFRTHHSFIINKEAYKCGKIVVDINLGCLAVGALLQANKIAEAEGTNYSLGFASGVELAKDKIFGKEVGFSAMDEAAAANKAVEILRQVVIECAKDINSDGAVLADEVISNIHRWLRSPRSLMYDPAISKAVTVLMKKLCFLLVTEITRVGGEVIHCSYTRIIVSTEKDSMSTGTNFVRSMIETLAKNPLFSVLTFTTQNYWDLFTWIDPSNYAAMKIGETIDDDELIFNWAMSSYFPDDSSRAIFNNFIGGYMSLLADYCRSNGSKDNKRFENFRKEKILNDVCEKLCKLTERNIKKYRKAEIPDDLPPIYMAEDFTYNIPLEMVNCFIKILSLDKSIEEEVEEVRSKAMDLMKIDKFSEKSFWKPIGYSCVLDHLICQHCNQTSEIDVCMVDTKNNGIGEFICSSCKKPFDKNIIEQMLLQRAHKMILAYTMQDLQCIKCKEIRNNNFNDKCGCSNKYEFINKRSEIMSNLRILHCVAVINNFNFLKDIVESCLDL</sequence>
<evidence type="ECO:0000313" key="17">
    <source>
        <dbReference type="Proteomes" id="UP000035680"/>
    </source>
</evidence>
<dbReference type="Pfam" id="PF23250">
    <property type="entry name" value="zf_DPOE_2"/>
    <property type="match status" value="1"/>
</dbReference>
<dbReference type="FunFam" id="3.90.1600.10:FF:000006">
    <property type="entry name" value="DNA polymerase epsilon catalytic subunit"/>
    <property type="match status" value="1"/>
</dbReference>
<dbReference type="FunFam" id="3.30.420.10:FF:000010">
    <property type="entry name" value="DNA polymerase epsilon catalytic subunit"/>
    <property type="match status" value="1"/>
</dbReference>
<dbReference type="SUPFAM" id="SSF56672">
    <property type="entry name" value="DNA/RNA polymerases"/>
    <property type="match status" value="1"/>
</dbReference>
<dbReference type="FunFam" id="1.10.132.60:FF:000002">
    <property type="entry name" value="DNA polymerase epsilon catalytic subunit"/>
    <property type="match status" value="1"/>
</dbReference>
<dbReference type="Gene3D" id="3.90.1600.10">
    <property type="entry name" value="Palm domain of DNA polymerase"/>
    <property type="match status" value="1"/>
</dbReference>
<comment type="subcellular location">
    <subcellularLocation>
        <location evidence="1 15">Nucleus</location>
    </subcellularLocation>
</comment>
<dbReference type="InterPro" id="IPR043502">
    <property type="entry name" value="DNA/RNA_pol_sf"/>
</dbReference>
<evidence type="ECO:0000256" key="9">
    <source>
        <dbReference type="ARBA" id="ARBA00022833"/>
    </source>
</evidence>
<dbReference type="InterPro" id="IPR023211">
    <property type="entry name" value="DNA_pol_palm_dom_sf"/>
</dbReference>
<evidence type="ECO:0000256" key="12">
    <source>
        <dbReference type="ARBA" id="ARBA00023014"/>
    </source>
</evidence>
<name>A0A0K0G3U8_STRVS</name>
<evidence type="ECO:0000256" key="3">
    <source>
        <dbReference type="ARBA" id="ARBA00022485"/>
    </source>
</evidence>
<dbReference type="GO" id="GO:0006297">
    <property type="term" value="P:nucleotide-excision repair, DNA gap filling"/>
    <property type="evidence" value="ECO:0007669"/>
    <property type="project" value="TreeGrafter"/>
</dbReference>
<evidence type="ECO:0000256" key="7">
    <source>
        <dbReference type="ARBA" id="ARBA00022723"/>
    </source>
</evidence>
<keyword evidence="17" id="KW-1185">Reference proteome</keyword>
<dbReference type="GO" id="GO:0045004">
    <property type="term" value="P:DNA replication proofreading"/>
    <property type="evidence" value="ECO:0007669"/>
    <property type="project" value="TreeGrafter"/>
</dbReference>
<dbReference type="Proteomes" id="UP000035680">
    <property type="component" value="Unassembled WGS sequence"/>
</dbReference>
<reference evidence="17" key="1">
    <citation type="submission" date="2014-07" db="EMBL/GenBank/DDBJ databases">
        <authorList>
            <person name="Martin A.A"/>
            <person name="De Silva N."/>
        </authorList>
    </citation>
    <scope>NUCLEOTIDE SEQUENCE</scope>
</reference>
<dbReference type="Pfam" id="PF22634">
    <property type="entry name" value="POL2_thumb"/>
    <property type="match status" value="1"/>
</dbReference>
<protein>
    <recommendedName>
        <fullName evidence="15">DNA polymerase epsilon catalytic subunit</fullName>
        <ecNumber evidence="15">2.7.7.7</ecNumber>
    </recommendedName>
</protein>
<dbReference type="Gene3D" id="1.10.132.60">
    <property type="entry name" value="DNA polymerase family B, C-terminal domain"/>
    <property type="match status" value="1"/>
</dbReference>
<dbReference type="GO" id="GO:0000278">
    <property type="term" value="P:mitotic cell cycle"/>
    <property type="evidence" value="ECO:0007669"/>
    <property type="project" value="TreeGrafter"/>
</dbReference>
<reference evidence="18" key="2">
    <citation type="submission" date="2015-08" db="UniProtKB">
        <authorList>
            <consortium name="WormBaseParasite"/>
        </authorList>
    </citation>
    <scope>IDENTIFICATION</scope>
</reference>
<dbReference type="GO" id="GO:0006287">
    <property type="term" value="P:base-excision repair, gap-filling"/>
    <property type="evidence" value="ECO:0007669"/>
    <property type="project" value="TreeGrafter"/>
</dbReference>
<dbReference type="GO" id="GO:0008622">
    <property type="term" value="C:epsilon DNA polymerase complex"/>
    <property type="evidence" value="ECO:0007669"/>
    <property type="project" value="InterPro"/>
</dbReference>
<evidence type="ECO:0000256" key="2">
    <source>
        <dbReference type="ARBA" id="ARBA00005755"/>
    </source>
</evidence>
<dbReference type="InterPro" id="IPR029703">
    <property type="entry name" value="POL2"/>
</dbReference>
<keyword evidence="11 15" id="KW-0408">Iron</keyword>
<evidence type="ECO:0000256" key="5">
    <source>
        <dbReference type="ARBA" id="ARBA00022695"/>
    </source>
</evidence>
<dbReference type="GO" id="GO:0008310">
    <property type="term" value="F:single-stranded DNA 3'-5' DNA exonuclease activity"/>
    <property type="evidence" value="ECO:0007669"/>
    <property type="project" value="TreeGrafter"/>
</dbReference>
<comment type="catalytic activity">
    <reaction evidence="15">
        <text>DNA(n) + a 2'-deoxyribonucleoside 5'-triphosphate = DNA(n+1) + diphosphate</text>
        <dbReference type="Rhea" id="RHEA:22508"/>
        <dbReference type="Rhea" id="RHEA-COMP:17339"/>
        <dbReference type="Rhea" id="RHEA-COMP:17340"/>
        <dbReference type="ChEBI" id="CHEBI:33019"/>
        <dbReference type="ChEBI" id="CHEBI:61560"/>
        <dbReference type="ChEBI" id="CHEBI:173112"/>
        <dbReference type="EC" id="2.7.7.7"/>
    </reaction>
</comment>
<proteinExistence type="inferred from homology"/>
<comment type="cofactor">
    <cofactor evidence="15">
        <name>[4Fe-4S] cluster</name>
        <dbReference type="ChEBI" id="CHEBI:49883"/>
    </cofactor>
</comment>
<dbReference type="PANTHER" id="PTHR10670:SF0">
    <property type="entry name" value="DNA POLYMERASE EPSILON CATALYTIC SUBUNIT A"/>
    <property type="match status" value="1"/>
</dbReference>
<evidence type="ECO:0000256" key="11">
    <source>
        <dbReference type="ARBA" id="ARBA00023004"/>
    </source>
</evidence>
<dbReference type="GO" id="GO:0006272">
    <property type="term" value="P:leading strand elongation"/>
    <property type="evidence" value="ECO:0007669"/>
    <property type="project" value="TreeGrafter"/>
</dbReference>
<dbReference type="GO" id="GO:0051539">
    <property type="term" value="F:4 iron, 4 sulfur cluster binding"/>
    <property type="evidence" value="ECO:0007669"/>
    <property type="project" value="UniProtKB-KW"/>
</dbReference>
<keyword evidence="12 15" id="KW-0411">Iron-sulfur</keyword>
<evidence type="ECO:0000256" key="13">
    <source>
        <dbReference type="ARBA" id="ARBA00023125"/>
    </source>
</evidence>
<dbReference type="Gene3D" id="3.30.420.10">
    <property type="entry name" value="Ribonuclease H-like superfamily/Ribonuclease H"/>
    <property type="match status" value="1"/>
</dbReference>
<evidence type="ECO:0000256" key="4">
    <source>
        <dbReference type="ARBA" id="ARBA00022679"/>
    </source>
</evidence>
<dbReference type="Pfam" id="PF03104">
    <property type="entry name" value="DNA_pol_B_exo1"/>
    <property type="match status" value="1"/>
</dbReference>
<dbReference type="Pfam" id="PF08490">
    <property type="entry name" value="DUF1744"/>
    <property type="match status" value="1"/>
</dbReference>
<dbReference type="SMART" id="SM01159">
    <property type="entry name" value="DUF1744"/>
    <property type="match status" value="1"/>
</dbReference>
<comment type="similarity">
    <text evidence="2 15">Belongs to the DNA polymerase type-B family.</text>
</comment>
<keyword evidence="13 15" id="KW-0238">DNA-binding</keyword>
<keyword evidence="7 15" id="KW-0479">Metal-binding</keyword>
<dbReference type="InterPro" id="IPR012337">
    <property type="entry name" value="RNaseH-like_sf"/>
</dbReference>
<keyword evidence="10 15" id="KW-0239">DNA-directed DNA polymerase</keyword>
<keyword evidence="8 15" id="KW-0863">Zinc-finger</keyword>
<dbReference type="WBParaSite" id="SVE_1940600.1">
    <property type="protein sequence ID" value="SVE_1940600.1"/>
    <property type="gene ID" value="SVE_1940600"/>
</dbReference>
<dbReference type="InterPro" id="IPR054475">
    <property type="entry name" value="Znf-DPOE"/>
</dbReference>
<dbReference type="Gene3D" id="1.10.287.690">
    <property type="entry name" value="Helix hairpin bin"/>
    <property type="match status" value="1"/>
</dbReference>
<dbReference type="InterPro" id="IPR006133">
    <property type="entry name" value="DNA-dir_DNA_pol_B_exonuc"/>
</dbReference>
<evidence type="ECO:0000313" key="18">
    <source>
        <dbReference type="WBParaSite" id="SVE_1940600.1"/>
    </source>
</evidence>
<dbReference type="CDD" id="cd05779">
    <property type="entry name" value="DNA_polB_epsilon_exo"/>
    <property type="match status" value="1"/>
</dbReference>
<evidence type="ECO:0000256" key="15">
    <source>
        <dbReference type="RuleBase" id="RU365029"/>
    </source>
</evidence>
<comment type="function">
    <text evidence="15">DNA polymerase II participates in chromosomal DNA replication.</text>
</comment>
<dbReference type="CDD" id="cd05535">
    <property type="entry name" value="POLBc_epsilon"/>
    <property type="match status" value="1"/>
</dbReference>
<dbReference type="InterPro" id="IPR042087">
    <property type="entry name" value="DNA_pol_B_thumb"/>
</dbReference>
<evidence type="ECO:0000256" key="6">
    <source>
        <dbReference type="ARBA" id="ARBA00022705"/>
    </source>
</evidence>
<dbReference type="InterPro" id="IPR055191">
    <property type="entry name" value="POL2_thumb"/>
</dbReference>
<evidence type="ECO:0000256" key="10">
    <source>
        <dbReference type="ARBA" id="ARBA00022932"/>
    </source>
</evidence>
<dbReference type="Gene3D" id="3.30.342.10">
    <property type="entry name" value="DNA Polymerase, chain B, domain 1"/>
    <property type="match status" value="1"/>
</dbReference>
<evidence type="ECO:0000256" key="8">
    <source>
        <dbReference type="ARBA" id="ARBA00022771"/>
    </source>
</evidence>
<dbReference type="InterPro" id="IPR036397">
    <property type="entry name" value="RNaseH_sf"/>
</dbReference>
<dbReference type="EC" id="2.7.7.7" evidence="15"/>
<dbReference type="GO" id="GO:0000166">
    <property type="term" value="F:nucleotide binding"/>
    <property type="evidence" value="ECO:0007669"/>
    <property type="project" value="InterPro"/>
</dbReference>